<dbReference type="PANTHER" id="PTHR30055">
    <property type="entry name" value="HTH-TYPE TRANSCRIPTIONAL REGULATOR RUTR"/>
    <property type="match status" value="1"/>
</dbReference>
<proteinExistence type="predicted"/>
<evidence type="ECO:0000256" key="1">
    <source>
        <dbReference type="ARBA" id="ARBA00023125"/>
    </source>
</evidence>
<keyword evidence="7" id="KW-1185">Reference proteome</keyword>
<dbReference type="SUPFAM" id="SSF46689">
    <property type="entry name" value="Homeodomain-like"/>
    <property type="match status" value="1"/>
</dbReference>
<dbReference type="PANTHER" id="PTHR30055:SF231">
    <property type="entry name" value="TRANSCRIPTIONAL REGULATORY PROTEIN (PROBABLY DEOR-FAMILY)-RELATED"/>
    <property type="match status" value="1"/>
</dbReference>
<organism evidence="6 7">
    <name type="scientific">Saccharopolyspora montiporae</name>
    <dbReference type="NCBI Taxonomy" id="2781240"/>
    <lineage>
        <taxon>Bacteria</taxon>
        <taxon>Bacillati</taxon>
        <taxon>Actinomycetota</taxon>
        <taxon>Actinomycetes</taxon>
        <taxon>Pseudonocardiales</taxon>
        <taxon>Pseudonocardiaceae</taxon>
        <taxon>Saccharopolyspora</taxon>
    </lineage>
</organism>
<accession>A0A929BAX4</accession>
<dbReference type="AlphaFoldDB" id="A0A929BAX4"/>
<dbReference type="PRINTS" id="PR00455">
    <property type="entry name" value="HTHTETR"/>
</dbReference>
<gene>
    <name evidence="6" type="ORF">IQ251_09900</name>
</gene>
<keyword evidence="3" id="KW-0175">Coiled coil</keyword>
<name>A0A929BAX4_9PSEU</name>
<dbReference type="InterPro" id="IPR050109">
    <property type="entry name" value="HTH-type_TetR-like_transc_reg"/>
</dbReference>
<sequence length="207" mass="22004">MTTASTPKGERRRQALVAAAAGLLTEGGFEAVRHRAVAERAGLPLASTTYYFSSLDDLLAAAVEHEARGELAAARARLDELTDQVRSTEAIVELILDLLLGPSSRDGGVQSVLLRYERFVGSPRRPYLAPLMRDLAGETHGLVAEILSRSGAPVSADRLAELIALVDGAVVNALIESRPDPRGAARGMLRAQLGPESSDAERLRSPS</sequence>
<dbReference type="InterPro" id="IPR041583">
    <property type="entry name" value="TetR_C_31"/>
</dbReference>
<dbReference type="Pfam" id="PF17940">
    <property type="entry name" value="TetR_C_31"/>
    <property type="match status" value="1"/>
</dbReference>
<dbReference type="InterPro" id="IPR009057">
    <property type="entry name" value="Homeodomain-like_sf"/>
</dbReference>
<dbReference type="InterPro" id="IPR001647">
    <property type="entry name" value="HTH_TetR"/>
</dbReference>
<dbReference type="RefSeq" id="WP_193928200.1">
    <property type="nucleotide sequence ID" value="NZ_JADEYC010000015.1"/>
</dbReference>
<dbReference type="Proteomes" id="UP000598360">
    <property type="component" value="Unassembled WGS sequence"/>
</dbReference>
<feature type="domain" description="HTH tetR-type" evidence="5">
    <location>
        <begin position="10"/>
        <end position="70"/>
    </location>
</feature>
<keyword evidence="1 2" id="KW-0238">DNA-binding</keyword>
<feature type="coiled-coil region" evidence="3">
    <location>
        <begin position="64"/>
        <end position="91"/>
    </location>
</feature>
<dbReference type="GO" id="GO:0003700">
    <property type="term" value="F:DNA-binding transcription factor activity"/>
    <property type="evidence" value="ECO:0007669"/>
    <property type="project" value="TreeGrafter"/>
</dbReference>
<dbReference type="Pfam" id="PF00440">
    <property type="entry name" value="TetR_N"/>
    <property type="match status" value="1"/>
</dbReference>
<evidence type="ECO:0000259" key="5">
    <source>
        <dbReference type="PROSITE" id="PS50977"/>
    </source>
</evidence>
<reference evidence="6" key="1">
    <citation type="submission" date="2020-10" db="EMBL/GenBank/DDBJ databases">
        <title>Diversity and distribution of actinomycetes associated with coral in the coast of Hainan.</title>
        <authorList>
            <person name="Li F."/>
        </authorList>
    </citation>
    <scope>NUCLEOTIDE SEQUENCE</scope>
    <source>
        <strain evidence="6">HNM0983</strain>
    </source>
</reference>
<feature type="DNA-binding region" description="H-T-H motif" evidence="2">
    <location>
        <begin position="33"/>
        <end position="52"/>
    </location>
</feature>
<dbReference type="PROSITE" id="PS50977">
    <property type="entry name" value="HTH_TETR_2"/>
    <property type="match status" value="1"/>
</dbReference>
<dbReference type="GO" id="GO:0000976">
    <property type="term" value="F:transcription cis-regulatory region binding"/>
    <property type="evidence" value="ECO:0007669"/>
    <property type="project" value="TreeGrafter"/>
</dbReference>
<evidence type="ECO:0000256" key="3">
    <source>
        <dbReference type="SAM" id="Coils"/>
    </source>
</evidence>
<comment type="caution">
    <text evidence="6">The sequence shown here is derived from an EMBL/GenBank/DDBJ whole genome shotgun (WGS) entry which is preliminary data.</text>
</comment>
<evidence type="ECO:0000313" key="6">
    <source>
        <dbReference type="EMBL" id="MBE9374758.1"/>
    </source>
</evidence>
<dbReference type="EMBL" id="JADEYC010000015">
    <property type="protein sequence ID" value="MBE9374758.1"/>
    <property type="molecule type" value="Genomic_DNA"/>
</dbReference>
<feature type="region of interest" description="Disordered" evidence="4">
    <location>
        <begin position="180"/>
        <end position="207"/>
    </location>
</feature>
<evidence type="ECO:0000256" key="4">
    <source>
        <dbReference type="SAM" id="MobiDB-lite"/>
    </source>
</evidence>
<protein>
    <submittedName>
        <fullName evidence="6">TetR family transcriptional regulator</fullName>
    </submittedName>
</protein>
<evidence type="ECO:0000313" key="7">
    <source>
        <dbReference type="Proteomes" id="UP000598360"/>
    </source>
</evidence>
<evidence type="ECO:0000256" key="2">
    <source>
        <dbReference type="PROSITE-ProRule" id="PRU00335"/>
    </source>
</evidence>
<dbReference type="Gene3D" id="1.10.357.10">
    <property type="entry name" value="Tetracycline Repressor, domain 2"/>
    <property type="match status" value="1"/>
</dbReference>